<name>A0AA35WCH3_GEOBA</name>
<proteinExistence type="predicted"/>
<dbReference type="EMBL" id="CASHTH010001169">
    <property type="protein sequence ID" value="CAI8012206.1"/>
    <property type="molecule type" value="Genomic_DNA"/>
</dbReference>
<gene>
    <name evidence="1" type="ORF">GBAR_LOCUS7835</name>
</gene>
<keyword evidence="2" id="KW-1185">Reference proteome</keyword>
<dbReference type="Proteomes" id="UP001174909">
    <property type="component" value="Unassembled WGS sequence"/>
</dbReference>
<reference evidence="1" key="1">
    <citation type="submission" date="2023-03" db="EMBL/GenBank/DDBJ databases">
        <authorList>
            <person name="Steffen K."/>
            <person name="Cardenas P."/>
        </authorList>
    </citation>
    <scope>NUCLEOTIDE SEQUENCE</scope>
</reference>
<evidence type="ECO:0000313" key="2">
    <source>
        <dbReference type="Proteomes" id="UP001174909"/>
    </source>
</evidence>
<accession>A0AA35WCH3</accession>
<evidence type="ECO:0000313" key="1">
    <source>
        <dbReference type="EMBL" id="CAI8012206.1"/>
    </source>
</evidence>
<organism evidence="1 2">
    <name type="scientific">Geodia barretti</name>
    <name type="common">Barrett's horny sponge</name>
    <dbReference type="NCBI Taxonomy" id="519541"/>
    <lineage>
        <taxon>Eukaryota</taxon>
        <taxon>Metazoa</taxon>
        <taxon>Porifera</taxon>
        <taxon>Demospongiae</taxon>
        <taxon>Heteroscleromorpha</taxon>
        <taxon>Tetractinellida</taxon>
        <taxon>Astrophorina</taxon>
        <taxon>Geodiidae</taxon>
        <taxon>Geodia</taxon>
    </lineage>
</organism>
<sequence>MLMGTSPARISIQL</sequence>
<protein>
    <submittedName>
        <fullName evidence="1">Uncharacterized protein</fullName>
    </submittedName>
</protein>
<comment type="caution">
    <text evidence="1">The sequence shown here is derived from an EMBL/GenBank/DDBJ whole genome shotgun (WGS) entry which is preliminary data.</text>
</comment>